<dbReference type="GO" id="GO:0008817">
    <property type="term" value="F:corrinoid adenosyltransferase activity"/>
    <property type="evidence" value="ECO:0007669"/>
    <property type="project" value="UniProtKB-EC"/>
</dbReference>
<dbReference type="InterPro" id="IPR027417">
    <property type="entry name" value="P-loop_NTPase"/>
</dbReference>
<protein>
    <submittedName>
        <fullName evidence="2">Cob(I)yrinic acid a,c-diamide adenosyltransferase</fullName>
        <ecNumber evidence="2">2.5.1.17</ecNumber>
    </submittedName>
</protein>
<dbReference type="EMBL" id="CP128400">
    <property type="protein sequence ID" value="WJW69302.1"/>
    <property type="molecule type" value="Genomic_DNA"/>
</dbReference>
<feature type="region of interest" description="Disordered" evidence="1">
    <location>
        <begin position="1"/>
        <end position="24"/>
    </location>
</feature>
<dbReference type="Proteomes" id="UP001431572">
    <property type="component" value="Chromosome 2"/>
</dbReference>
<keyword evidence="5" id="KW-1185">Reference proteome</keyword>
<feature type="compositionally biased region" description="Acidic residues" evidence="1">
    <location>
        <begin position="1"/>
        <end position="23"/>
    </location>
</feature>
<gene>
    <name evidence="2" type="primary">cobO</name>
    <name evidence="2" type="ORF">HXX08_16145</name>
    <name evidence="3" type="ORF">OZ401_002910</name>
</gene>
<evidence type="ECO:0000313" key="2">
    <source>
        <dbReference type="EMBL" id="NWJ47390.1"/>
    </source>
</evidence>
<keyword evidence="2" id="KW-0808">Transferase</keyword>
<dbReference type="RefSeq" id="WP_341471191.1">
    <property type="nucleotide sequence ID" value="NZ_CP128400.1"/>
</dbReference>
<sequence length="222" mass="25161">MSTEDIDEELEELDEDALDDPEADLNLTEEERLARQRSSHEARLKKTKTAIRKGLVLVNTGNGKGKTTAAFGLLMRAWGQGLRVCMLQFIKAKTANWGEEKTARKVGIEMLPLGDGFTWLSDNIENDKKLAREGWEICKQKILSGDYDLIVIDEMTYPLKYGWLPWDEVKAALDNRPKNLHVVITGRYAPPELIDYADLVSEIVEVKHPYNANVKAQKGIEF</sequence>
<proteinExistence type="predicted"/>
<accession>A0A8T7M5I3</accession>
<dbReference type="Pfam" id="PF02572">
    <property type="entry name" value="CobA_CobO_BtuR"/>
    <property type="match status" value="1"/>
</dbReference>
<dbReference type="PANTHER" id="PTHR46638">
    <property type="entry name" value="CORRINOID ADENOSYLTRANSFERASE"/>
    <property type="match status" value="1"/>
</dbReference>
<dbReference type="CDD" id="cd00561">
    <property type="entry name" value="CobA_ACA"/>
    <property type="match status" value="1"/>
</dbReference>
<evidence type="ECO:0000256" key="1">
    <source>
        <dbReference type="SAM" id="MobiDB-lite"/>
    </source>
</evidence>
<reference evidence="2 4" key="1">
    <citation type="submission" date="2020-06" db="EMBL/GenBank/DDBJ databases">
        <title>Anoxygenic phototrophic Chloroflexota member uses a Type I reaction center.</title>
        <authorList>
            <person name="Tsuji J.M."/>
            <person name="Shaw N.A."/>
            <person name="Nagashima S."/>
            <person name="Venkiteswaran J."/>
            <person name="Schiff S.L."/>
            <person name="Hanada S."/>
            <person name="Tank M."/>
            <person name="Neufeld J.D."/>
        </authorList>
    </citation>
    <scope>NUCLEOTIDE SEQUENCE [LARGE SCALE GENOMIC DNA]</scope>
    <source>
        <strain evidence="2">L227-S17</strain>
    </source>
</reference>
<dbReference type="PANTHER" id="PTHR46638:SF1">
    <property type="entry name" value="CORRINOID ADENOSYLTRANSFERASE"/>
    <property type="match status" value="1"/>
</dbReference>
<dbReference type="InterPro" id="IPR003724">
    <property type="entry name" value="CblAdoTrfase_CobA"/>
</dbReference>
<dbReference type="SUPFAM" id="SSF52540">
    <property type="entry name" value="P-loop containing nucleoside triphosphate hydrolases"/>
    <property type="match status" value="1"/>
</dbReference>
<dbReference type="EMBL" id="JACATZ010000003">
    <property type="protein sequence ID" value="NWJ47390.1"/>
    <property type="molecule type" value="Genomic_DNA"/>
</dbReference>
<evidence type="ECO:0000313" key="4">
    <source>
        <dbReference type="Proteomes" id="UP000521676"/>
    </source>
</evidence>
<evidence type="ECO:0000313" key="5">
    <source>
        <dbReference type="Proteomes" id="UP001431572"/>
    </source>
</evidence>
<reference evidence="3" key="2">
    <citation type="journal article" date="2024" name="Nature">
        <title>Anoxygenic phototroph of the Chloroflexota uses a type I reaction centre.</title>
        <authorList>
            <person name="Tsuji J.M."/>
            <person name="Shaw N.A."/>
            <person name="Nagashima S."/>
            <person name="Venkiteswaran J.J."/>
            <person name="Schiff S.L."/>
            <person name="Watanabe T."/>
            <person name="Fukui M."/>
            <person name="Hanada S."/>
            <person name="Tank M."/>
            <person name="Neufeld J.D."/>
        </authorList>
    </citation>
    <scope>NUCLEOTIDE SEQUENCE</scope>
    <source>
        <strain evidence="3">L227-S17</strain>
    </source>
</reference>
<dbReference type="GO" id="GO:0009236">
    <property type="term" value="P:cobalamin biosynthetic process"/>
    <property type="evidence" value="ECO:0007669"/>
    <property type="project" value="InterPro"/>
</dbReference>
<dbReference type="NCBIfam" id="TIGR00708">
    <property type="entry name" value="cobA"/>
    <property type="match status" value="1"/>
</dbReference>
<organism evidence="2 4">
    <name type="scientific">Candidatus Chlorohelix allophototropha</name>
    <dbReference type="NCBI Taxonomy" id="3003348"/>
    <lineage>
        <taxon>Bacteria</taxon>
        <taxon>Bacillati</taxon>
        <taxon>Chloroflexota</taxon>
        <taxon>Chloroflexia</taxon>
        <taxon>Candidatus Chloroheliales</taxon>
        <taxon>Candidatus Chloroheliaceae</taxon>
        <taxon>Candidatus Chlorohelix</taxon>
    </lineage>
</organism>
<evidence type="ECO:0000313" key="3">
    <source>
        <dbReference type="EMBL" id="WJW69302.1"/>
    </source>
</evidence>
<name>A0A8T7M5I3_9CHLR</name>
<dbReference type="Gene3D" id="3.40.50.300">
    <property type="entry name" value="P-loop containing nucleotide triphosphate hydrolases"/>
    <property type="match status" value="1"/>
</dbReference>
<dbReference type="GO" id="GO:0005524">
    <property type="term" value="F:ATP binding"/>
    <property type="evidence" value="ECO:0007669"/>
    <property type="project" value="InterPro"/>
</dbReference>
<dbReference type="PIRSF" id="PIRSF015617">
    <property type="entry name" value="Adensltrnsf_CobA"/>
    <property type="match status" value="1"/>
</dbReference>
<dbReference type="Proteomes" id="UP000521676">
    <property type="component" value="Unassembled WGS sequence"/>
</dbReference>
<dbReference type="EC" id="2.5.1.17" evidence="2"/>
<dbReference type="AlphaFoldDB" id="A0A8T7M5I3"/>
<dbReference type="NCBIfam" id="NF004637">
    <property type="entry name" value="PRK05986.1"/>
    <property type="match status" value="1"/>
</dbReference>